<dbReference type="Proteomes" id="UP000198923">
    <property type="component" value="Unassembled WGS sequence"/>
</dbReference>
<evidence type="ECO:0000256" key="1">
    <source>
        <dbReference type="SAM" id="SignalP"/>
    </source>
</evidence>
<dbReference type="Gene3D" id="2.60.40.380">
    <property type="entry name" value="Purple acid phosphatase-like, N-terminal"/>
    <property type="match status" value="1"/>
</dbReference>
<dbReference type="InterPro" id="IPR052900">
    <property type="entry name" value="Phospholipid_Metab_Enz"/>
</dbReference>
<dbReference type="InterPro" id="IPR032093">
    <property type="entry name" value="PhoD_N"/>
</dbReference>
<gene>
    <name evidence="4" type="ORF">SAMN05421505_13928</name>
</gene>
<evidence type="ECO:0000259" key="3">
    <source>
        <dbReference type="Pfam" id="PF16655"/>
    </source>
</evidence>
<dbReference type="PROSITE" id="PS51318">
    <property type="entry name" value="TAT"/>
    <property type="match status" value="1"/>
</dbReference>
<keyword evidence="1" id="KW-0732">Signal</keyword>
<dbReference type="InterPro" id="IPR006311">
    <property type="entry name" value="TAT_signal"/>
</dbReference>
<dbReference type="EMBL" id="FNCN01000039">
    <property type="protein sequence ID" value="SDI22814.1"/>
    <property type="molecule type" value="Genomic_DNA"/>
</dbReference>
<feature type="chain" id="PRO_5011443908" evidence="1">
    <location>
        <begin position="29"/>
        <end position="518"/>
    </location>
</feature>
<evidence type="ECO:0000313" key="4">
    <source>
        <dbReference type="EMBL" id="SDI22814.1"/>
    </source>
</evidence>
<dbReference type="InterPro" id="IPR029052">
    <property type="entry name" value="Metallo-depent_PP-like"/>
</dbReference>
<dbReference type="OrthoDB" id="327733at2"/>
<dbReference type="Pfam" id="PF16655">
    <property type="entry name" value="PhoD_N"/>
    <property type="match status" value="1"/>
</dbReference>
<keyword evidence="5" id="KW-1185">Reference proteome</keyword>
<feature type="signal peptide" evidence="1">
    <location>
        <begin position="1"/>
        <end position="28"/>
    </location>
</feature>
<accession>A0A1G8IV11</accession>
<dbReference type="CDD" id="cd07389">
    <property type="entry name" value="MPP_PhoD"/>
    <property type="match status" value="1"/>
</dbReference>
<dbReference type="InterPro" id="IPR018946">
    <property type="entry name" value="PhoD-like_MPP"/>
</dbReference>
<evidence type="ECO:0000259" key="2">
    <source>
        <dbReference type="Pfam" id="PF09423"/>
    </source>
</evidence>
<protein>
    <submittedName>
        <fullName evidence="4">Alkaline phosphatase D</fullName>
    </submittedName>
</protein>
<dbReference type="InterPro" id="IPR038607">
    <property type="entry name" value="PhoD-like_sf"/>
</dbReference>
<name>A0A1G8IV11_9ACTN</name>
<feature type="domain" description="PhoD-like phosphatase metallophosphatase" evidence="2">
    <location>
        <begin position="152"/>
        <end position="480"/>
    </location>
</feature>
<dbReference type="SUPFAM" id="SSF56300">
    <property type="entry name" value="Metallo-dependent phosphatases"/>
    <property type="match status" value="1"/>
</dbReference>
<dbReference type="PANTHER" id="PTHR43606:SF2">
    <property type="entry name" value="ALKALINE PHOSPHATASE FAMILY PROTEIN (AFU_ORTHOLOGUE AFUA_5G03860)"/>
    <property type="match status" value="1"/>
</dbReference>
<proteinExistence type="predicted"/>
<dbReference type="Pfam" id="PF09423">
    <property type="entry name" value="PhoD"/>
    <property type="match status" value="1"/>
</dbReference>
<sequence>MPVSTRRSFLTAASAAGAAVGLPGTAGASARHTAPDPFTLGVASGDPSPDGFVLWTRLAPTPLAADGKGGAGDRPVQVEWRIYGDEKRAAEVRRGVVDAYPAWAHSVHVEVSGLQPNRDYWYQFKSGAHLSPVGRTRTAPAPGETGAPLLVGVASCAHYEEGYFTGYRRLAEEGPDLVLHLGDYIYEHPRTTHGVRRHLGGETWTLAEYRLRYAQYRTDPDLRAAHAAAPWAVVWDDHELENNWAGAGQRWYSRPGIAERREDAFQAYYENMPLRSSSVPRGPDLRLYRRLPWGELVCFHLIDTRQYRDDQTCFGDAVHCVGDDPARTIIGREQERWLLDGFRTSRARWDIIGQQVFFSQRDRDPGPRRKVRRDAWDGYPASRLRVARGWIEAGVRNTIVLTGDAHSHWASDIRLDYDDPDSPVIGSEVVTTSISSGGDGADNVPSVHPLFWDNPHLKFYNGQRGYAMLRIAPDAVTVDYKVLPYVTTAGAPVHTRARFVIKDRVPGMREVPVGGPLR</sequence>
<dbReference type="Gene3D" id="3.60.21.70">
    <property type="entry name" value="PhoD-like phosphatase"/>
    <property type="match status" value="1"/>
</dbReference>
<reference evidence="4 5" key="1">
    <citation type="submission" date="2016-10" db="EMBL/GenBank/DDBJ databases">
        <authorList>
            <person name="de Groot N.N."/>
        </authorList>
    </citation>
    <scope>NUCLEOTIDE SEQUENCE [LARGE SCALE GENOMIC DNA]</scope>
    <source>
        <strain evidence="4 5">CPCC 201354</strain>
    </source>
</reference>
<dbReference type="AlphaFoldDB" id="A0A1G8IV11"/>
<feature type="domain" description="Phospholipase D N-terminal" evidence="3">
    <location>
        <begin position="40"/>
        <end position="138"/>
    </location>
</feature>
<dbReference type="RefSeq" id="WP_093174671.1">
    <property type="nucleotide sequence ID" value="NZ_FNCN01000039.1"/>
</dbReference>
<organism evidence="4 5">
    <name type="scientific">Sinosporangium album</name>
    <dbReference type="NCBI Taxonomy" id="504805"/>
    <lineage>
        <taxon>Bacteria</taxon>
        <taxon>Bacillati</taxon>
        <taxon>Actinomycetota</taxon>
        <taxon>Actinomycetes</taxon>
        <taxon>Streptosporangiales</taxon>
        <taxon>Streptosporangiaceae</taxon>
        <taxon>Sinosporangium</taxon>
    </lineage>
</organism>
<dbReference type="PANTHER" id="PTHR43606">
    <property type="entry name" value="PHOSPHATASE, PUTATIVE (AFU_ORTHOLOGUE AFUA_6G08710)-RELATED"/>
    <property type="match status" value="1"/>
</dbReference>
<evidence type="ECO:0000313" key="5">
    <source>
        <dbReference type="Proteomes" id="UP000198923"/>
    </source>
</evidence>
<dbReference type="STRING" id="504805.SAMN05421505_13928"/>